<feature type="region of interest" description="Disordered" evidence="6">
    <location>
        <begin position="472"/>
        <end position="509"/>
    </location>
</feature>
<dbReference type="PANTHER" id="PTHR31791:SF41">
    <property type="entry name" value="FRIGIDA-LIKE PROTEIN"/>
    <property type="match status" value="1"/>
</dbReference>
<evidence type="ECO:0000256" key="6">
    <source>
        <dbReference type="SAM" id="MobiDB-lite"/>
    </source>
</evidence>
<evidence type="ECO:0000256" key="4">
    <source>
        <dbReference type="RuleBase" id="RU364012"/>
    </source>
</evidence>
<dbReference type="STRING" id="77586.A0A0D9X120"/>
<reference evidence="7 8" key="1">
    <citation type="submission" date="2012-08" db="EMBL/GenBank/DDBJ databases">
        <title>Oryza genome evolution.</title>
        <authorList>
            <person name="Wing R.A."/>
        </authorList>
    </citation>
    <scope>NUCLEOTIDE SEQUENCE</scope>
</reference>
<dbReference type="InterPro" id="IPR012474">
    <property type="entry name" value="Frigida"/>
</dbReference>
<organism evidence="7 8">
    <name type="scientific">Leersia perrieri</name>
    <dbReference type="NCBI Taxonomy" id="77586"/>
    <lineage>
        <taxon>Eukaryota</taxon>
        <taxon>Viridiplantae</taxon>
        <taxon>Streptophyta</taxon>
        <taxon>Embryophyta</taxon>
        <taxon>Tracheophyta</taxon>
        <taxon>Spermatophyta</taxon>
        <taxon>Magnoliopsida</taxon>
        <taxon>Liliopsida</taxon>
        <taxon>Poales</taxon>
        <taxon>Poaceae</taxon>
        <taxon>BOP clade</taxon>
        <taxon>Oryzoideae</taxon>
        <taxon>Oryzeae</taxon>
        <taxon>Oryzinae</taxon>
        <taxon>Leersia</taxon>
    </lineage>
</organism>
<evidence type="ECO:0000256" key="1">
    <source>
        <dbReference type="ARBA" id="ARBA00008956"/>
    </source>
</evidence>
<evidence type="ECO:0000313" key="7">
    <source>
        <dbReference type="EnsemblPlants" id="LPERR07G18030.1"/>
    </source>
</evidence>
<dbReference type="Proteomes" id="UP000032180">
    <property type="component" value="Chromosome 7"/>
</dbReference>
<keyword evidence="4" id="KW-0217">Developmental protein</keyword>
<sequence>MATEDTSHISGGSEPATMPLLEQLAEVFSKLKSHTETSMQLQNGINLEDIKAHFLNLEKSYKRKCDELEEKKKALEEKKTEACRLIAEKEANISAKERAFLNQLQELRDTAVSALAEVRQKYKVDFSDIFDANESKDKKVRTSTNDINASCASEDKTAASGLAEPSEASSVGVKPRPILKQLCEQMDTAGLLKFLSENWKKLSSLRDELSAALKCATDPARFVLGSLEGFFPSDQTSSPENKQNALQGQRKSCIILMEAITSALAMKEPGNNHPWSSEIKELAKGIAEEWKNKLAEVDLDASDGYSLEAQAFLQLLTTFSVDSVLDEDELCKIVVAVSRRKQTAELCRSLCLNERIPDIIKDLVNRHRQIDAVQFIHAFGLSESFPPAPLLKAYVEELKDSLGNNGDANAASLKDDPKTRELLALRAVIKCIEEYKLQKDYPLGPLQKRVAELKTKGEKRPMVEAGRYNAKKPRTFGNSAARRPPNSVGSAGRRPTGLAGTWQRPPPPMPSYPDRYGPADRYHYTAPSATYDPPPYASYSEQYNAAKSYQYTPGSVAHSSNQFKVAFGGPGAPPMPGGYTGYNGAGQPTSSNYMGYGGSGYHPSQP</sequence>
<dbReference type="EnsemblPlants" id="LPERR07G18030.1">
    <property type="protein sequence ID" value="LPERR07G18030.1"/>
    <property type="gene ID" value="LPERR07G18030"/>
</dbReference>
<dbReference type="Pfam" id="PF07899">
    <property type="entry name" value="Frigida"/>
    <property type="match status" value="1"/>
</dbReference>
<dbReference type="AlphaFoldDB" id="A0A0D9X120"/>
<dbReference type="PANTHER" id="PTHR31791">
    <property type="entry name" value="FRIGIDA-LIKE PROTEIN 3-RELATED"/>
    <property type="match status" value="1"/>
</dbReference>
<dbReference type="GO" id="GO:0009908">
    <property type="term" value="P:flower development"/>
    <property type="evidence" value="ECO:0007669"/>
    <property type="project" value="UniProtKB-KW"/>
</dbReference>
<keyword evidence="5" id="KW-0175">Coiled coil</keyword>
<evidence type="ECO:0000256" key="5">
    <source>
        <dbReference type="SAM" id="Coils"/>
    </source>
</evidence>
<evidence type="ECO:0000313" key="8">
    <source>
        <dbReference type="Proteomes" id="UP000032180"/>
    </source>
</evidence>
<protein>
    <recommendedName>
        <fullName evidence="4">FRIGIDA-like protein</fullName>
    </recommendedName>
</protein>
<dbReference type="GO" id="GO:0030154">
    <property type="term" value="P:cell differentiation"/>
    <property type="evidence" value="ECO:0007669"/>
    <property type="project" value="UniProtKB-KW"/>
</dbReference>
<reference evidence="8" key="2">
    <citation type="submission" date="2013-12" db="EMBL/GenBank/DDBJ databases">
        <authorList>
            <person name="Yu Y."/>
            <person name="Lee S."/>
            <person name="de Baynast K."/>
            <person name="Wissotski M."/>
            <person name="Liu L."/>
            <person name="Talag J."/>
            <person name="Goicoechea J."/>
            <person name="Angelova A."/>
            <person name="Jetty R."/>
            <person name="Kudrna D."/>
            <person name="Golser W."/>
            <person name="Rivera L."/>
            <person name="Zhang J."/>
            <person name="Wing R."/>
        </authorList>
    </citation>
    <scope>NUCLEOTIDE SEQUENCE</scope>
</reference>
<proteinExistence type="inferred from homology"/>
<evidence type="ECO:0000256" key="2">
    <source>
        <dbReference type="ARBA" id="ARBA00022782"/>
    </source>
</evidence>
<evidence type="ECO:0000256" key="3">
    <source>
        <dbReference type="ARBA" id="ARBA00023089"/>
    </source>
</evidence>
<reference evidence="7" key="3">
    <citation type="submission" date="2015-04" db="UniProtKB">
        <authorList>
            <consortium name="EnsemblPlants"/>
        </authorList>
    </citation>
    <scope>IDENTIFICATION</scope>
</reference>
<name>A0A0D9X120_9ORYZ</name>
<dbReference type="Gramene" id="LPERR07G18030.1">
    <property type="protein sequence ID" value="LPERR07G18030.1"/>
    <property type="gene ID" value="LPERR07G18030"/>
</dbReference>
<dbReference type="eggNOG" id="ENOG502QTGU">
    <property type="taxonomic scope" value="Eukaryota"/>
</dbReference>
<feature type="coiled-coil region" evidence="5">
    <location>
        <begin position="58"/>
        <end position="121"/>
    </location>
</feature>
<accession>A0A0D9X120</accession>
<keyword evidence="8" id="KW-1185">Reference proteome</keyword>
<keyword evidence="2 4" id="KW-0221">Differentiation</keyword>
<keyword evidence="3 4" id="KW-0287">Flowering</keyword>
<dbReference type="HOGENOM" id="CLU_026883_2_1_1"/>
<comment type="similarity">
    <text evidence="1 4">Belongs to the Frigida family.</text>
</comment>